<sequence length="63" mass="6904">MAHHREEQKSVDSYYYLIALLAGLFTGAIINRGFIYIPIGGVLGLLSAALFLKALVKGHEDID</sequence>
<feature type="transmembrane region" description="Helical" evidence="1">
    <location>
        <begin position="12"/>
        <end position="30"/>
    </location>
</feature>
<dbReference type="AlphaFoldDB" id="A0A7L5E3J3"/>
<gene>
    <name evidence="2" type="ORF">HH214_02925</name>
</gene>
<evidence type="ECO:0000256" key="1">
    <source>
        <dbReference type="SAM" id="Phobius"/>
    </source>
</evidence>
<accession>A0A7L5E3J3</accession>
<evidence type="ECO:0000313" key="3">
    <source>
        <dbReference type="Proteomes" id="UP000503278"/>
    </source>
</evidence>
<dbReference type="KEGG" id="mrob:HH214_02925"/>
<name>A0A7L5E3J3_9SPHI</name>
<keyword evidence="1" id="KW-1133">Transmembrane helix</keyword>
<reference evidence="2 3" key="1">
    <citation type="submission" date="2020-04" db="EMBL/GenBank/DDBJ databases">
        <title>Genome sequencing of novel species.</title>
        <authorList>
            <person name="Heo J."/>
            <person name="Kim S.-J."/>
            <person name="Kim J.-S."/>
            <person name="Hong S.-B."/>
            <person name="Kwon S.-W."/>
        </authorList>
    </citation>
    <scope>NUCLEOTIDE SEQUENCE [LARGE SCALE GENOMIC DNA]</scope>
    <source>
        <strain evidence="2 3">F39-2</strain>
    </source>
</reference>
<feature type="transmembrane region" description="Helical" evidence="1">
    <location>
        <begin position="36"/>
        <end position="56"/>
    </location>
</feature>
<organism evidence="2 3">
    <name type="scientific">Mucilaginibacter robiniae</name>
    <dbReference type="NCBI Taxonomy" id="2728022"/>
    <lineage>
        <taxon>Bacteria</taxon>
        <taxon>Pseudomonadati</taxon>
        <taxon>Bacteroidota</taxon>
        <taxon>Sphingobacteriia</taxon>
        <taxon>Sphingobacteriales</taxon>
        <taxon>Sphingobacteriaceae</taxon>
        <taxon>Mucilaginibacter</taxon>
    </lineage>
</organism>
<dbReference type="Proteomes" id="UP000503278">
    <property type="component" value="Chromosome"/>
</dbReference>
<keyword evidence="1" id="KW-0472">Membrane</keyword>
<keyword evidence="1" id="KW-0812">Transmembrane</keyword>
<protein>
    <submittedName>
        <fullName evidence="2">Uncharacterized protein</fullName>
    </submittedName>
</protein>
<proteinExistence type="predicted"/>
<dbReference type="EMBL" id="CP051682">
    <property type="protein sequence ID" value="QJD94906.1"/>
    <property type="molecule type" value="Genomic_DNA"/>
</dbReference>
<keyword evidence="3" id="KW-1185">Reference proteome</keyword>
<dbReference type="RefSeq" id="WP_169605923.1">
    <property type="nucleotide sequence ID" value="NZ_CP051682.1"/>
</dbReference>
<evidence type="ECO:0000313" key="2">
    <source>
        <dbReference type="EMBL" id="QJD94906.1"/>
    </source>
</evidence>